<reference evidence="2" key="1">
    <citation type="submission" date="2022-01" db="EMBL/GenBank/DDBJ databases">
        <title>Antribacter sp. nov., isolated from Guizhou of China.</title>
        <authorList>
            <person name="Chengliang C."/>
            <person name="Ya Z."/>
        </authorList>
    </citation>
    <scope>NUCLEOTIDE SEQUENCE</scope>
    <source>
        <strain evidence="2">KLBMP 9083</strain>
    </source>
</reference>
<keyword evidence="1" id="KW-1133">Transmembrane helix</keyword>
<gene>
    <name evidence="2" type="ORF">L1785_18350</name>
</gene>
<proteinExistence type="predicted"/>
<keyword evidence="3" id="KW-1185">Reference proteome</keyword>
<evidence type="ECO:0000313" key="2">
    <source>
        <dbReference type="EMBL" id="MCF4122941.1"/>
    </source>
</evidence>
<comment type="caution">
    <text evidence="2">The sequence shown here is derived from an EMBL/GenBank/DDBJ whole genome shotgun (WGS) entry which is preliminary data.</text>
</comment>
<feature type="transmembrane region" description="Helical" evidence="1">
    <location>
        <begin position="12"/>
        <end position="34"/>
    </location>
</feature>
<evidence type="ECO:0000313" key="3">
    <source>
        <dbReference type="Proteomes" id="UP001165405"/>
    </source>
</evidence>
<dbReference type="AlphaFoldDB" id="A0AA41U8P6"/>
<dbReference type="RefSeq" id="WP_236090744.1">
    <property type="nucleotide sequence ID" value="NZ_JAKGSG010000051.1"/>
</dbReference>
<keyword evidence="1" id="KW-0472">Membrane</keyword>
<protein>
    <submittedName>
        <fullName evidence="2">Uncharacterized protein</fullName>
    </submittedName>
</protein>
<dbReference type="Proteomes" id="UP001165405">
    <property type="component" value="Unassembled WGS sequence"/>
</dbReference>
<organism evidence="2 3">
    <name type="scientific">Antribacter soli</name>
    <dbReference type="NCBI Taxonomy" id="2910976"/>
    <lineage>
        <taxon>Bacteria</taxon>
        <taxon>Bacillati</taxon>
        <taxon>Actinomycetota</taxon>
        <taxon>Actinomycetes</taxon>
        <taxon>Micrococcales</taxon>
        <taxon>Promicromonosporaceae</taxon>
        <taxon>Antribacter</taxon>
    </lineage>
</organism>
<sequence length="447" mass="47985">MDLDSPAGTVLLGAIVFALIGLLTMWIAGSRAAWLIGVRTDALWWFAPAGARTQGLVVAYLGLLVAVGALAFGLVQPAVDSFLGDEGGGIHPLSVQSAWITPLLVVLATGTRFVKHLVNVATDGQALLVADVDPAELVQPDGALDDVDVASARTAALAGDWHPAAELLAATADHDVRWDRVGVLAEAALVRRSWLDDWLRERPEDATARTVQAMTYLRHGWELRGAAFEAQNIERFLAALDDAEATARRAAALDAKDPSPLAVLVELARGQQVDRDEFTARLDALREMSPRHLGGHEAALQYLCDKWFGSAEEMFAFAREGAERARPGDAIALLVVTAHLEHAAALGHRSRRAAERHLTSLATRTEIAEAVGVWKAGPGGPSPVRAAQSHNLLAYVGWLAKDADLAAEHLAATHEHLSPWPWEYEGGDVAETHEAVRRWARAKSATD</sequence>
<feature type="transmembrane region" description="Helical" evidence="1">
    <location>
        <begin position="55"/>
        <end position="75"/>
    </location>
</feature>
<keyword evidence="1" id="KW-0812">Transmembrane</keyword>
<dbReference type="EMBL" id="JAKGSG010000051">
    <property type="protein sequence ID" value="MCF4122941.1"/>
    <property type="molecule type" value="Genomic_DNA"/>
</dbReference>
<name>A0AA41U8P6_9MICO</name>
<evidence type="ECO:0000256" key="1">
    <source>
        <dbReference type="SAM" id="Phobius"/>
    </source>
</evidence>
<accession>A0AA41U8P6</accession>